<dbReference type="AlphaFoldDB" id="A0A518I7E7"/>
<dbReference type="CDD" id="cd07197">
    <property type="entry name" value="nitrilase"/>
    <property type="match status" value="1"/>
</dbReference>
<name>A0A518I7E7_9PLAN</name>
<evidence type="ECO:0000313" key="4">
    <source>
        <dbReference type="Proteomes" id="UP000318313"/>
    </source>
</evidence>
<dbReference type="KEGG" id="gfm:Enr17x_10420"/>
<organism evidence="3 4">
    <name type="scientific">Gimesia fumaroli</name>
    <dbReference type="NCBI Taxonomy" id="2527976"/>
    <lineage>
        <taxon>Bacteria</taxon>
        <taxon>Pseudomonadati</taxon>
        <taxon>Planctomycetota</taxon>
        <taxon>Planctomycetia</taxon>
        <taxon>Planctomycetales</taxon>
        <taxon>Planctomycetaceae</taxon>
        <taxon>Gimesia</taxon>
    </lineage>
</organism>
<evidence type="ECO:0000313" key="3">
    <source>
        <dbReference type="EMBL" id="QDV49027.1"/>
    </source>
</evidence>
<accession>A0A518I7E7</accession>
<dbReference type="SUPFAM" id="SSF56317">
    <property type="entry name" value="Carbon-nitrogen hydrolase"/>
    <property type="match status" value="1"/>
</dbReference>
<dbReference type="InterPro" id="IPR050345">
    <property type="entry name" value="Aliph_Amidase/BUP"/>
</dbReference>
<gene>
    <name evidence="3" type="primary">ramA_1</name>
    <name evidence="3" type="ORF">Enr17x_10420</name>
</gene>
<reference evidence="3 4" key="1">
    <citation type="submission" date="2019-03" db="EMBL/GenBank/DDBJ databases">
        <title>Deep-cultivation of Planctomycetes and their phenomic and genomic characterization uncovers novel biology.</title>
        <authorList>
            <person name="Wiegand S."/>
            <person name="Jogler M."/>
            <person name="Boedeker C."/>
            <person name="Pinto D."/>
            <person name="Vollmers J."/>
            <person name="Rivas-Marin E."/>
            <person name="Kohn T."/>
            <person name="Peeters S.H."/>
            <person name="Heuer A."/>
            <person name="Rast P."/>
            <person name="Oberbeckmann S."/>
            <person name="Bunk B."/>
            <person name="Jeske O."/>
            <person name="Meyerdierks A."/>
            <person name="Storesund J.E."/>
            <person name="Kallscheuer N."/>
            <person name="Luecker S."/>
            <person name="Lage O.M."/>
            <person name="Pohl T."/>
            <person name="Merkel B.J."/>
            <person name="Hornburger P."/>
            <person name="Mueller R.-W."/>
            <person name="Bruemmer F."/>
            <person name="Labrenz M."/>
            <person name="Spormann A.M."/>
            <person name="Op den Camp H."/>
            <person name="Overmann J."/>
            <person name="Amann R."/>
            <person name="Jetten M.S.M."/>
            <person name="Mascher T."/>
            <person name="Medema M.H."/>
            <person name="Devos D.P."/>
            <person name="Kaster A.-K."/>
            <person name="Ovreas L."/>
            <person name="Rohde M."/>
            <person name="Galperin M.Y."/>
            <person name="Jogler C."/>
        </authorList>
    </citation>
    <scope>NUCLEOTIDE SEQUENCE [LARGE SCALE GENOMIC DNA]</scope>
    <source>
        <strain evidence="3 4">Enr17</strain>
    </source>
</reference>
<dbReference type="EC" id="3.5.1.100" evidence="3"/>
<dbReference type="Gene3D" id="3.60.110.10">
    <property type="entry name" value="Carbon-nitrogen hydrolase"/>
    <property type="match status" value="1"/>
</dbReference>
<protein>
    <submittedName>
        <fullName evidence="3">(R)-stereoselective amidase</fullName>
        <ecNumber evidence="3">3.5.1.100</ecNumber>
    </submittedName>
</protein>
<sequence>MKKQFTVAACQLFDVQDDLERSLEEIIDQATHAAEQGAALVCFSECYLQGYVVDERQARRRAIDLASVQFSEILEKLKPIHPTLVIGMIEKVEESLYITAVVVKRGILLGHYRKNQLAAGERLFAAGTETPVFEVNGLRFGINICFDLQFSERAAAVANQGAALVVCPCYNMLHPENAETWKEKHNAIRAERARETGLWLLSSDVTGERDGQISYGPTAVIDPGGEVVAQVPLMEEGLLVHEISV</sequence>
<evidence type="ECO:0000256" key="1">
    <source>
        <dbReference type="ARBA" id="ARBA00022801"/>
    </source>
</evidence>
<dbReference type="InterPro" id="IPR036526">
    <property type="entry name" value="C-N_Hydrolase_sf"/>
</dbReference>
<feature type="domain" description="CN hydrolase" evidence="2">
    <location>
        <begin position="5"/>
        <end position="245"/>
    </location>
</feature>
<dbReference type="PANTHER" id="PTHR43674">
    <property type="entry name" value="NITRILASE C965.09-RELATED"/>
    <property type="match status" value="1"/>
</dbReference>
<evidence type="ECO:0000259" key="2">
    <source>
        <dbReference type="PROSITE" id="PS50263"/>
    </source>
</evidence>
<dbReference type="InterPro" id="IPR003010">
    <property type="entry name" value="C-N_Hydrolase"/>
</dbReference>
<dbReference type="Pfam" id="PF00795">
    <property type="entry name" value="CN_hydrolase"/>
    <property type="match status" value="1"/>
</dbReference>
<proteinExistence type="predicted"/>
<dbReference type="Proteomes" id="UP000318313">
    <property type="component" value="Chromosome"/>
</dbReference>
<dbReference type="EMBL" id="CP037452">
    <property type="protein sequence ID" value="QDV49027.1"/>
    <property type="molecule type" value="Genomic_DNA"/>
</dbReference>
<dbReference type="PANTHER" id="PTHR43674:SF2">
    <property type="entry name" value="BETA-UREIDOPROPIONASE"/>
    <property type="match status" value="1"/>
</dbReference>
<keyword evidence="4" id="KW-1185">Reference proteome</keyword>
<dbReference type="RefSeq" id="WP_145306451.1">
    <property type="nucleotide sequence ID" value="NZ_CP037452.1"/>
</dbReference>
<dbReference type="GO" id="GO:0016811">
    <property type="term" value="F:hydrolase activity, acting on carbon-nitrogen (but not peptide) bonds, in linear amides"/>
    <property type="evidence" value="ECO:0007669"/>
    <property type="project" value="TreeGrafter"/>
</dbReference>
<dbReference type="OrthoDB" id="2826359at2"/>
<dbReference type="PROSITE" id="PS50263">
    <property type="entry name" value="CN_HYDROLASE"/>
    <property type="match status" value="1"/>
</dbReference>
<keyword evidence="1 3" id="KW-0378">Hydrolase</keyword>